<sequence length="119" mass="13264">MAKPCILFYQVIPMLLLCTEPGSSDSRKDRTIKADYGGFEGSNICGLSSHLEQRHVPELEETPFCKPSSTTALQAVPIRAKPDRTHASGFGTRRQDTMAKPCILFYQPPWHGCCHLEIT</sequence>
<keyword evidence="1" id="KW-0732">Signal</keyword>
<evidence type="ECO:0000256" key="1">
    <source>
        <dbReference type="SAM" id="SignalP"/>
    </source>
</evidence>
<feature type="signal peptide" evidence="1">
    <location>
        <begin position="1"/>
        <end position="26"/>
    </location>
</feature>
<dbReference type="EMBL" id="GEGO01002755">
    <property type="protein sequence ID" value="JAR92649.1"/>
    <property type="molecule type" value="Transcribed_RNA"/>
</dbReference>
<evidence type="ECO:0000313" key="2">
    <source>
        <dbReference type="EMBL" id="JAR92649.1"/>
    </source>
</evidence>
<proteinExistence type="predicted"/>
<organism evidence="2">
    <name type="scientific">Ixodes ricinus</name>
    <name type="common">Common tick</name>
    <name type="synonym">Acarus ricinus</name>
    <dbReference type="NCBI Taxonomy" id="34613"/>
    <lineage>
        <taxon>Eukaryota</taxon>
        <taxon>Metazoa</taxon>
        <taxon>Ecdysozoa</taxon>
        <taxon>Arthropoda</taxon>
        <taxon>Chelicerata</taxon>
        <taxon>Arachnida</taxon>
        <taxon>Acari</taxon>
        <taxon>Parasitiformes</taxon>
        <taxon>Ixodida</taxon>
        <taxon>Ixodoidea</taxon>
        <taxon>Ixodidae</taxon>
        <taxon>Ixodinae</taxon>
        <taxon>Ixodes</taxon>
    </lineage>
</organism>
<feature type="chain" id="PRO_5007542655" evidence="1">
    <location>
        <begin position="27"/>
        <end position="119"/>
    </location>
</feature>
<reference evidence="2" key="1">
    <citation type="journal article" date="2018" name="PLoS Negl. Trop. Dis.">
        <title>Sialome diversity of ticks revealed by RNAseq of single tick salivary glands.</title>
        <authorList>
            <person name="Perner J."/>
            <person name="Kropackova S."/>
            <person name="Kopacek P."/>
            <person name="Ribeiro J.M."/>
        </authorList>
    </citation>
    <scope>NUCLEOTIDE SEQUENCE</scope>
    <source>
        <strain evidence="2">Siblings of single egg batch collected in Ceske Budejovice</strain>
        <tissue evidence="2">Salivary glands</tissue>
    </source>
</reference>
<name>A0A147BPF1_IXORI</name>
<protein>
    <submittedName>
        <fullName evidence="2">Putative secreted protein</fullName>
    </submittedName>
</protein>
<accession>A0A147BPF1</accession>
<dbReference type="AlphaFoldDB" id="A0A147BPF1"/>